<evidence type="ECO:0000313" key="1">
    <source>
        <dbReference type="EMBL" id="CAD9421193.1"/>
    </source>
</evidence>
<proteinExistence type="predicted"/>
<sequence>MQQEATKAFVESKKGSVERTLPEAVGKKGEHYDYRVIELAQNLSSRGMNAEQVAGALNAILVFEAHSDAKGGVDHRLIDARRVREWSEWIYPMMRWLAVSAVNSDQVVEEHLAHDATTRFGLEFFATVDKVVRKDEEGRRSSQNIPMDIANPHSSEETVEFEAVKAAKFTEVNGGVETSLMKVRSAISNNEAYAKATTALIKEAKARHMLRVIDAAEMNIDDVDINIKEDVALYRNMTPPQRQYIGEMYEVHCSGHALHLESDAGQKGEAKCTKLLRSMRLAAKIISRCFVRCGFLKTPEP</sequence>
<dbReference type="AlphaFoldDB" id="A0A7S2CC85"/>
<reference evidence="1" key="1">
    <citation type="submission" date="2021-01" db="EMBL/GenBank/DDBJ databases">
        <authorList>
            <person name="Corre E."/>
            <person name="Pelletier E."/>
            <person name="Niang G."/>
            <person name="Scheremetjew M."/>
            <person name="Finn R."/>
            <person name="Kale V."/>
            <person name="Holt S."/>
            <person name="Cochrane G."/>
            <person name="Meng A."/>
            <person name="Brown T."/>
            <person name="Cohen L."/>
        </authorList>
    </citation>
    <scope>NUCLEOTIDE SEQUENCE</scope>
    <source>
        <strain evidence="1">CCMP1381</strain>
    </source>
</reference>
<protein>
    <submittedName>
        <fullName evidence="1">Uncharacterized protein</fullName>
    </submittedName>
</protein>
<dbReference type="EMBL" id="HBGS01026878">
    <property type="protein sequence ID" value="CAD9421193.1"/>
    <property type="molecule type" value="Transcribed_RNA"/>
</dbReference>
<organism evidence="1">
    <name type="scientific">Octactis speculum</name>
    <dbReference type="NCBI Taxonomy" id="3111310"/>
    <lineage>
        <taxon>Eukaryota</taxon>
        <taxon>Sar</taxon>
        <taxon>Stramenopiles</taxon>
        <taxon>Ochrophyta</taxon>
        <taxon>Dictyochophyceae</taxon>
        <taxon>Dictyochales</taxon>
        <taxon>Dictyochaceae</taxon>
        <taxon>Octactis</taxon>
    </lineage>
</organism>
<accession>A0A7S2CC85</accession>
<name>A0A7S2CC85_9STRA</name>
<gene>
    <name evidence="1" type="ORF">DSPE1174_LOCUS13627</name>
</gene>